<feature type="region of interest" description="Disordered" evidence="3">
    <location>
        <begin position="1"/>
        <end position="24"/>
    </location>
</feature>
<feature type="region of interest" description="Disordered" evidence="3">
    <location>
        <begin position="87"/>
        <end position="127"/>
    </location>
</feature>
<organism evidence="5 6">
    <name type="scientific">Suillus luteus UH-Slu-Lm8-n1</name>
    <dbReference type="NCBI Taxonomy" id="930992"/>
    <lineage>
        <taxon>Eukaryota</taxon>
        <taxon>Fungi</taxon>
        <taxon>Dikarya</taxon>
        <taxon>Basidiomycota</taxon>
        <taxon>Agaricomycotina</taxon>
        <taxon>Agaricomycetes</taxon>
        <taxon>Agaricomycetidae</taxon>
        <taxon>Boletales</taxon>
        <taxon>Suillineae</taxon>
        <taxon>Suillaceae</taxon>
        <taxon>Suillus</taxon>
    </lineage>
</organism>
<feature type="compositionally biased region" description="Polar residues" evidence="3">
    <location>
        <begin position="97"/>
        <end position="116"/>
    </location>
</feature>
<evidence type="ECO:0000313" key="5">
    <source>
        <dbReference type="EMBL" id="KIK35090.1"/>
    </source>
</evidence>
<dbReference type="PANTHER" id="PTHR44329">
    <property type="entry name" value="SERINE/THREONINE-PROTEIN KINASE TNNI3K-RELATED"/>
    <property type="match status" value="1"/>
</dbReference>
<dbReference type="InterPro" id="IPR008266">
    <property type="entry name" value="Tyr_kinase_AS"/>
</dbReference>
<evidence type="ECO:0000256" key="2">
    <source>
        <dbReference type="ARBA" id="ARBA00022840"/>
    </source>
</evidence>
<dbReference type="STRING" id="930992.A0A0C9ZC36"/>
<dbReference type="OrthoDB" id="4062651at2759"/>
<dbReference type="PROSITE" id="PS00109">
    <property type="entry name" value="PROTEIN_KINASE_TYR"/>
    <property type="match status" value="1"/>
</dbReference>
<proteinExistence type="predicted"/>
<accession>A0A0C9ZC36</accession>
<dbReference type="Pfam" id="PF07714">
    <property type="entry name" value="PK_Tyr_Ser-Thr"/>
    <property type="match status" value="1"/>
</dbReference>
<evidence type="ECO:0000259" key="4">
    <source>
        <dbReference type="PROSITE" id="PS50011"/>
    </source>
</evidence>
<gene>
    <name evidence="5" type="ORF">CY34DRAFT_17251</name>
</gene>
<dbReference type="Gene3D" id="1.10.510.10">
    <property type="entry name" value="Transferase(Phosphotransferase) domain 1"/>
    <property type="match status" value="1"/>
</dbReference>
<protein>
    <recommendedName>
        <fullName evidence="4">Protein kinase domain-containing protein</fullName>
    </recommendedName>
</protein>
<dbReference type="HOGENOM" id="CLU_000288_7_18_1"/>
<dbReference type="GO" id="GO:0005524">
    <property type="term" value="F:ATP binding"/>
    <property type="evidence" value="ECO:0007669"/>
    <property type="project" value="UniProtKB-KW"/>
</dbReference>
<sequence>MASRSKLEVMSNYPPNHAPTAPQQGSGISDLLGYLGLVVKLPLTFIRWSYQEVTPKTLHSFAEDSCPNPQGAAPNPVISNSWTVLRKEQDDDDPDPMNSSLDSSRWTSITPPNFQQHPGGESQCGSVPDLTRQIVRREIYPTLSGTYSDVWQSTWYDGKRKRDVAVKSLKIPFLNECENSKNYLKLMNKISSWAQLLHKNVLPLYGIAHDFGHFPSLVTPWVNEGSLNDYIANHHLSLRNKLDIARQVVAGLGYLHAHSIVHGDISGHNILVDHQGRAQLSDFGVMLLLAEIPAMAQPSGGIRSAIRWTDPQLFEAQKGDINSCIPTEQSDIYSIGSILLQLFTGSIPYYDVKDNIRVLVLSSRGIKPKCPQEAVVTSAQWSFIQRCWSPRGLSSSSRPTIEEIDEFLASELRMAGSP</sequence>
<evidence type="ECO:0000256" key="3">
    <source>
        <dbReference type="SAM" id="MobiDB-lite"/>
    </source>
</evidence>
<dbReference type="PROSITE" id="PS50011">
    <property type="entry name" value="PROTEIN_KINASE_DOM"/>
    <property type="match status" value="1"/>
</dbReference>
<dbReference type="InterPro" id="IPR000719">
    <property type="entry name" value="Prot_kinase_dom"/>
</dbReference>
<evidence type="ECO:0000313" key="6">
    <source>
        <dbReference type="Proteomes" id="UP000054485"/>
    </source>
</evidence>
<dbReference type="PANTHER" id="PTHR44329:SF298">
    <property type="entry name" value="MIXED LINEAGE KINASE DOMAIN-LIKE PROTEIN"/>
    <property type="match status" value="1"/>
</dbReference>
<feature type="domain" description="Protein kinase" evidence="4">
    <location>
        <begin position="136"/>
        <end position="408"/>
    </location>
</feature>
<dbReference type="Proteomes" id="UP000054485">
    <property type="component" value="Unassembled WGS sequence"/>
</dbReference>
<dbReference type="InterPro" id="IPR011009">
    <property type="entry name" value="Kinase-like_dom_sf"/>
</dbReference>
<dbReference type="SUPFAM" id="SSF56112">
    <property type="entry name" value="Protein kinase-like (PK-like)"/>
    <property type="match status" value="1"/>
</dbReference>
<dbReference type="InParanoid" id="A0A0C9ZC36"/>
<dbReference type="AlphaFoldDB" id="A0A0C9ZC36"/>
<keyword evidence="6" id="KW-1185">Reference proteome</keyword>
<name>A0A0C9ZC36_9AGAM</name>
<reference evidence="6" key="2">
    <citation type="submission" date="2015-01" db="EMBL/GenBank/DDBJ databases">
        <title>Evolutionary Origins and Diversification of the Mycorrhizal Mutualists.</title>
        <authorList>
            <consortium name="DOE Joint Genome Institute"/>
            <consortium name="Mycorrhizal Genomics Consortium"/>
            <person name="Kohler A."/>
            <person name="Kuo A."/>
            <person name="Nagy L.G."/>
            <person name="Floudas D."/>
            <person name="Copeland A."/>
            <person name="Barry K.W."/>
            <person name="Cichocki N."/>
            <person name="Veneault-Fourrey C."/>
            <person name="LaButti K."/>
            <person name="Lindquist E.A."/>
            <person name="Lipzen A."/>
            <person name="Lundell T."/>
            <person name="Morin E."/>
            <person name="Murat C."/>
            <person name="Riley R."/>
            <person name="Ohm R."/>
            <person name="Sun H."/>
            <person name="Tunlid A."/>
            <person name="Henrissat B."/>
            <person name="Grigoriev I.V."/>
            <person name="Hibbett D.S."/>
            <person name="Martin F."/>
        </authorList>
    </citation>
    <scope>NUCLEOTIDE SEQUENCE [LARGE SCALE GENOMIC DNA]</scope>
    <source>
        <strain evidence="6">UH-Slu-Lm8-n1</strain>
    </source>
</reference>
<keyword evidence="1" id="KW-0547">Nucleotide-binding</keyword>
<dbReference type="GO" id="GO:0004674">
    <property type="term" value="F:protein serine/threonine kinase activity"/>
    <property type="evidence" value="ECO:0007669"/>
    <property type="project" value="TreeGrafter"/>
</dbReference>
<keyword evidence="2" id="KW-0067">ATP-binding</keyword>
<reference evidence="5 6" key="1">
    <citation type="submission" date="2014-04" db="EMBL/GenBank/DDBJ databases">
        <authorList>
            <consortium name="DOE Joint Genome Institute"/>
            <person name="Kuo A."/>
            <person name="Ruytinx J."/>
            <person name="Rineau F."/>
            <person name="Colpaert J."/>
            <person name="Kohler A."/>
            <person name="Nagy L.G."/>
            <person name="Floudas D."/>
            <person name="Copeland A."/>
            <person name="Barry K.W."/>
            <person name="Cichocki N."/>
            <person name="Veneault-Fourrey C."/>
            <person name="LaButti K."/>
            <person name="Lindquist E.A."/>
            <person name="Lipzen A."/>
            <person name="Lundell T."/>
            <person name="Morin E."/>
            <person name="Murat C."/>
            <person name="Sun H."/>
            <person name="Tunlid A."/>
            <person name="Henrissat B."/>
            <person name="Grigoriev I.V."/>
            <person name="Hibbett D.S."/>
            <person name="Martin F."/>
            <person name="Nordberg H.P."/>
            <person name="Cantor M.N."/>
            <person name="Hua S.X."/>
        </authorList>
    </citation>
    <scope>NUCLEOTIDE SEQUENCE [LARGE SCALE GENOMIC DNA]</scope>
    <source>
        <strain evidence="5 6">UH-Slu-Lm8-n1</strain>
    </source>
</reference>
<dbReference type="InterPro" id="IPR051681">
    <property type="entry name" value="Ser/Thr_Kinases-Pseudokinases"/>
</dbReference>
<dbReference type="EMBL" id="KN835663">
    <property type="protein sequence ID" value="KIK35090.1"/>
    <property type="molecule type" value="Genomic_DNA"/>
</dbReference>
<dbReference type="InterPro" id="IPR001245">
    <property type="entry name" value="Ser-Thr/Tyr_kinase_cat_dom"/>
</dbReference>
<evidence type="ECO:0000256" key="1">
    <source>
        <dbReference type="ARBA" id="ARBA00022741"/>
    </source>
</evidence>